<organism evidence="2 3">
    <name type="scientific">Mycolicibacterium tusciae</name>
    <dbReference type="NCBI Taxonomy" id="75922"/>
    <lineage>
        <taxon>Bacteria</taxon>
        <taxon>Bacillati</taxon>
        <taxon>Actinomycetota</taxon>
        <taxon>Actinomycetes</taxon>
        <taxon>Mycobacteriales</taxon>
        <taxon>Mycobacteriaceae</taxon>
        <taxon>Mycolicibacterium</taxon>
    </lineage>
</organism>
<dbReference type="SUPFAM" id="SSF55469">
    <property type="entry name" value="FMN-dependent nitroreductase-like"/>
    <property type="match status" value="1"/>
</dbReference>
<gene>
    <name evidence="2" type="ORF">BST47_14110</name>
</gene>
<feature type="region of interest" description="Disordered" evidence="1">
    <location>
        <begin position="300"/>
        <end position="327"/>
    </location>
</feature>
<dbReference type="InterPro" id="IPR000415">
    <property type="entry name" value="Nitroreductase-like"/>
</dbReference>
<comment type="caution">
    <text evidence="2">The sequence shown here is derived from an EMBL/GenBank/DDBJ whole genome shotgun (WGS) entry which is preliminary data.</text>
</comment>
<evidence type="ECO:0000313" key="2">
    <source>
        <dbReference type="EMBL" id="ORB65296.1"/>
    </source>
</evidence>
<dbReference type="EMBL" id="MVIM01000006">
    <property type="protein sequence ID" value="ORB65296.1"/>
    <property type="molecule type" value="Genomic_DNA"/>
</dbReference>
<evidence type="ECO:0000313" key="3">
    <source>
        <dbReference type="Proteomes" id="UP000192411"/>
    </source>
</evidence>
<dbReference type="STRING" id="75922.BST47_14110"/>
<dbReference type="PANTHER" id="PTHR23026">
    <property type="entry name" value="NADPH NITROREDUCTASE"/>
    <property type="match status" value="1"/>
</dbReference>
<accession>A0A1X0JSK4</accession>
<dbReference type="InterPro" id="IPR050627">
    <property type="entry name" value="Nitroreductase/BluB"/>
</dbReference>
<dbReference type="RefSeq" id="WP_083126192.1">
    <property type="nucleotide sequence ID" value="NZ_MVIM01000006.1"/>
</dbReference>
<protein>
    <submittedName>
        <fullName evidence="2">NAD(P)H nitroreductase</fullName>
    </submittedName>
</protein>
<dbReference type="PANTHER" id="PTHR23026:SF123">
    <property type="entry name" value="NAD(P)H NITROREDUCTASE RV3131-RELATED"/>
    <property type="match status" value="1"/>
</dbReference>
<dbReference type="NCBIfam" id="NF047509">
    <property type="entry name" value="Rv3131_FMN_oxido"/>
    <property type="match status" value="1"/>
</dbReference>
<feature type="compositionally biased region" description="Pro residues" evidence="1">
    <location>
        <begin position="306"/>
        <end position="316"/>
    </location>
</feature>
<dbReference type="AlphaFoldDB" id="A0A1X0JSK4"/>
<keyword evidence="3" id="KW-1185">Reference proteome</keyword>
<dbReference type="GO" id="GO:0016491">
    <property type="term" value="F:oxidoreductase activity"/>
    <property type="evidence" value="ECO:0007669"/>
    <property type="project" value="InterPro"/>
</dbReference>
<proteinExistence type="predicted"/>
<name>A0A1X0JSK4_9MYCO</name>
<dbReference type="Proteomes" id="UP000192411">
    <property type="component" value="Unassembled WGS sequence"/>
</dbReference>
<sequence length="327" mass="35773">MNEHMVALDVIQDALELAVRAPSLHNSQPWRWVLHDGVLDLHADPTRIGHGSDHTGKEVLLSCGAVLDHLRVAMAAAGWDSLTERFPNPNDRDHLATVEFARAVFVTDAQRGRAVAIAHRRTDRLAFAVPASWEAFETVLRATVIGNGTYLDVLDADARSQLAHASRLTEQLRRYDASYHAELAWWTTQPPSTQGIPPTALASGAESARVDVGRAFPVRGETNRRADIDRDDAKILVLSTYDDSRDSVLVCGEVLSAVLLEATMADLGTCTLTHMIEAAASREIVRRLTRRTAEPQVLIRIGTAPPTDPPPPPTPRRPLTDVLEIGP</sequence>
<evidence type="ECO:0000256" key="1">
    <source>
        <dbReference type="SAM" id="MobiDB-lite"/>
    </source>
</evidence>
<dbReference type="Gene3D" id="3.40.109.10">
    <property type="entry name" value="NADH Oxidase"/>
    <property type="match status" value="2"/>
</dbReference>
<reference evidence="2 3" key="1">
    <citation type="submission" date="2017-02" db="EMBL/GenBank/DDBJ databases">
        <title>The new phylogeny of genus Mycobacterium.</title>
        <authorList>
            <person name="Tortoli E."/>
            <person name="Trovato A."/>
            <person name="Cirillo D.M."/>
        </authorList>
    </citation>
    <scope>NUCLEOTIDE SEQUENCE [LARGE SCALE GENOMIC DNA]</scope>
    <source>
        <strain evidence="2 3">DSM 44338</strain>
    </source>
</reference>